<evidence type="ECO:0000256" key="8">
    <source>
        <dbReference type="RuleBase" id="RU364072"/>
    </source>
</evidence>
<name>A0A368P2N1_AGRVI</name>
<dbReference type="Gene3D" id="2.40.50.100">
    <property type="match status" value="1"/>
</dbReference>
<dbReference type="RefSeq" id="WP_060717118.1">
    <property type="nucleotide sequence ID" value="NZ_CP055266.1"/>
</dbReference>
<dbReference type="NCBIfam" id="NF005457">
    <property type="entry name" value="PRK07051.1"/>
    <property type="match status" value="1"/>
</dbReference>
<dbReference type="EMBL" id="QUSG01000002">
    <property type="protein sequence ID" value="KAA3530332.1"/>
    <property type="molecule type" value="Genomic_DNA"/>
</dbReference>
<dbReference type="AlphaFoldDB" id="A0A368P2N1"/>
<dbReference type="InterPro" id="IPR001882">
    <property type="entry name" value="Biotin_BS"/>
</dbReference>
<dbReference type="InterPro" id="IPR001249">
    <property type="entry name" value="AcCoA_biotinCC"/>
</dbReference>
<evidence type="ECO:0000256" key="7">
    <source>
        <dbReference type="ARBA" id="ARBA00023267"/>
    </source>
</evidence>
<evidence type="ECO:0000256" key="2">
    <source>
        <dbReference type="ARBA" id="ARBA00005194"/>
    </source>
</evidence>
<organism evidence="11 12">
    <name type="scientific">Agrobacterium vitis</name>
    <name type="common">Rhizobium vitis</name>
    <dbReference type="NCBI Taxonomy" id="373"/>
    <lineage>
        <taxon>Bacteria</taxon>
        <taxon>Pseudomonadati</taxon>
        <taxon>Pseudomonadota</taxon>
        <taxon>Alphaproteobacteria</taxon>
        <taxon>Hyphomicrobiales</taxon>
        <taxon>Rhizobiaceae</taxon>
        <taxon>Rhizobium/Agrobacterium group</taxon>
        <taxon>Agrobacterium</taxon>
    </lineage>
</organism>
<evidence type="ECO:0000256" key="4">
    <source>
        <dbReference type="ARBA" id="ARBA00022832"/>
    </source>
</evidence>
<evidence type="ECO:0000256" key="5">
    <source>
        <dbReference type="ARBA" id="ARBA00023098"/>
    </source>
</evidence>
<evidence type="ECO:0000313" key="12">
    <source>
        <dbReference type="Proteomes" id="UP000436911"/>
    </source>
</evidence>
<keyword evidence="3 8" id="KW-0444">Lipid biosynthesis</keyword>
<evidence type="ECO:0000256" key="9">
    <source>
        <dbReference type="SAM" id="MobiDB-lite"/>
    </source>
</evidence>
<dbReference type="InterPro" id="IPR011053">
    <property type="entry name" value="Single_hybrid_motif"/>
</dbReference>
<evidence type="ECO:0000259" key="10">
    <source>
        <dbReference type="Pfam" id="PF00364"/>
    </source>
</evidence>
<reference evidence="11 12" key="1">
    <citation type="submission" date="2018-08" db="EMBL/GenBank/DDBJ databases">
        <title>Genome sequencing of Agrobacterium vitis strain ICMP 10754.</title>
        <authorList>
            <person name="Visnovsky S.B."/>
            <person name="Pitman A.R."/>
        </authorList>
    </citation>
    <scope>NUCLEOTIDE SEQUENCE [LARGE SCALE GENOMIC DNA]</scope>
    <source>
        <strain evidence="11 12">ICMP 10754</strain>
    </source>
</reference>
<comment type="caution">
    <text evidence="11">The sequence shown here is derived from an EMBL/GenBank/DDBJ whole genome shotgun (WGS) entry which is preliminary data.</text>
</comment>
<protein>
    <recommendedName>
        <fullName evidence="8">Biotin carboxyl carrier protein of acetyl-CoA carboxylase</fullName>
    </recommendedName>
</protein>
<keyword evidence="4 8" id="KW-0276">Fatty acid metabolism</keyword>
<evidence type="ECO:0000256" key="1">
    <source>
        <dbReference type="ARBA" id="ARBA00003761"/>
    </source>
</evidence>
<dbReference type="UniPathway" id="UPA00094"/>
<keyword evidence="5 8" id="KW-0443">Lipid metabolism</keyword>
<dbReference type="PROSITE" id="PS00188">
    <property type="entry name" value="BIOTIN"/>
    <property type="match status" value="1"/>
</dbReference>
<dbReference type="InterPro" id="IPR000089">
    <property type="entry name" value="Biotin_lipoyl"/>
</dbReference>
<dbReference type="GO" id="GO:0009317">
    <property type="term" value="C:acetyl-CoA carboxylase complex"/>
    <property type="evidence" value="ECO:0007669"/>
    <property type="project" value="InterPro"/>
</dbReference>
<keyword evidence="6 8" id="KW-0275">Fatty acid biosynthesis</keyword>
<feature type="region of interest" description="Disordered" evidence="9">
    <location>
        <begin position="1"/>
        <end position="28"/>
    </location>
</feature>
<comment type="function">
    <text evidence="1 8">This protein is a component of the acetyl coenzyme A carboxylase complex; first, biotin carboxylase catalyzes the carboxylation of the carrier protein and then the transcarboxylase transfers the carboxyl group to form malonyl-CoA.</text>
</comment>
<dbReference type="GO" id="GO:0006633">
    <property type="term" value="P:fatty acid biosynthetic process"/>
    <property type="evidence" value="ECO:0007669"/>
    <property type="project" value="UniProtKB-UniPathway"/>
</dbReference>
<comment type="pathway">
    <text evidence="2 8">Lipid metabolism; fatty acid biosynthesis.</text>
</comment>
<dbReference type="Proteomes" id="UP000436911">
    <property type="component" value="Unassembled WGS sequence"/>
</dbReference>
<evidence type="ECO:0000313" key="11">
    <source>
        <dbReference type="EMBL" id="KAA3530332.1"/>
    </source>
</evidence>
<dbReference type="GO" id="GO:0003989">
    <property type="term" value="F:acetyl-CoA carboxylase activity"/>
    <property type="evidence" value="ECO:0007669"/>
    <property type="project" value="InterPro"/>
</dbReference>
<sequence length="80" mass="8544">MSTLEIRSPLPGTFYRKPSPDAPSFKNDGDAVMQGEVIGLIEVMKTFHEVHADAAGTGLVFVAEDNEPIMAGQVIAEVQA</sequence>
<feature type="domain" description="Lipoyl-binding" evidence="10">
    <location>
        <begin position="5"/>
        <end position="77"/>
    </location>
</feature>
<dbReference type="SUPFAM" id="SSF51230">
    <property type="entry name" value="Single hybrid motif"/>
    <property type="match status" value="1"/>
</dbReference>
<accession>A0A368P2N1</accession>
<evidence type="ECO:0000256" key="3">
    <source>
        <dbReference type="ARBA" id="ARBA00022516"/>
    </source>
</evidence>
<dbReference type="GeneID" id="60680960"/>
<evidence type="ECO:0000256" key="6">
    <source>
        <dbReference type="ARBA" id="ARBA00023160"/>
    </source>
</evidence>
<dbReference type="Pfam" id="PF00364">
    <property type="entry name" value="Biotin_lipoyl"/>
    <property type="match status" value="1"/>
</dbReference>
<gene>
    <name evidence="11" type="ORF">DXT89_06345</name>
</gene>
<keyword evidence="7 8" id="KW-0092">Biotin</keyword>
<proteinExistence type="predicted"/>
<dbReference type="PRINTS" id="PR01071">
    <property type="entry name" value="ACOABIOTINCC"/>
</dbReference>
<dbReference type="CDD" id="cd06850">
    <property type="entry name" value="biotinyl_domain"/>
    <property type="match status" value="1"/>
</dbReference>
<dbReference type="OrthoDB" id="5297413at2"/>